<dbReference type="VEuPathDB" id="FungiDB:C8Q69DRAFT_453906"/>
<dbReference type="EMBL" id="RCNU01000001">
    <property type="protein sequence ID" value="RWR00174.1"/>
    <property type="molecule type" value="Genomic_DNA"/>
</dbReference>
<feature type="signal peptide" evidence="2">
    <location>
        <begin position="1"/>
        <end position="20"/>
    </location>
</feature>
<comment type="caution">
    <text evidence="3">The sequence shown here is derived from an EMBL/GenBank/DDBJ whole genome shotgun (WGS) entry which is preliminary data.</text>
</comment>
<keyword evidence="1" id="KW-0472">Membrane</keyword>
<sequence>VKISLLWALLSILMLSIGNSGCRNKYPLSLCILIRSSVENYKSSIFLAFVLLLTLCLNCQLLFPRIPFEYFSFVSFFRVSSFLTNQTTR</sequence>
<name>A0A443I7V0_BYSSP</name>
<keyword evidence="1" id="KW-1133">Transmembrane helix</keyword>
<evidence type="ECO:0000256" key="1">
    <source>
        <dbReference type="SAM" id="Phobius"/>
    </source>
</evidence>
<feature type="non-terminal residue" evidence="3">
    <location>
        <position position="1"/>
    </location>
</feature>
<dbReference type="Proteomes" id="UP000283841">
    <property type="component" value="Unassembled WGS sequence"/>
</dbReference>
<keyword evidence="4" id="KW-1185">Reference proteome</keyword>
<feature type="transmembrane region" description="Helical" evidence="1">
    <location>
        <begin position="44"/>
        <end position="63"/>
    </location>
</feature>
<gene>
    <name evidence="3" type="ORF">C8Q69DRAFT_453906</name>
</gene>
<proteinExistence type="predicted"/>
<evidence type="ECO:0000313" key="3">
    <source>
        <dbReference type="EMBL" id="RWR00174.1"/>
    </source>
</evidence>
<protein>
    <submittedName>
        <fullName evidence="3">Uncharacterized protein</fullName>
    </submittedName>
</protein>
<dbReference type="AlphaFoldDB" id="A0A443I7V0"/>
<accession>A0A443I7V0</accession>
<evidence type="ECO:0000256" key="2">
    <source>
        <dbReference type="SAM" id="SignalP"/>
    </source>
</evidence>
<keyword evidence="1" id="KW-0812">Transmembrane</keyword>
<feature type="chain" id="PRO_5018977212" evidence="2">
    <location>
        <begin position="21"/>
        <end position="89"/>
    </location>
</feature>
<dbReference type="RefSeq" id="XP_028489818.1">
    <property type="nucleotide sequence ID" value="XM_028629666.1"/>
</dbReference>
<dbReference type="GeneID" id="39598943"/>
<reference evidence="3 4" key="1">
    <citation type="journal article" date="2018" name="Front. Microbiol.">
        <title>Genomic and genetic insights into a cosmopolitan fungus, Paecilomyces variotii (Eurotiales).</title>
        <authorList>
            <person name="Urquhart A.S."/>
            <person name="Mondo S.J."/>
            <person name="Makela M.R."/>
            <person name="Hane J.K."/>
            <person name="Wiebenga A."/>
            <person name="He G."/>
            <person name="Mihaltcheva S."/>
            <person name="Pangilinan J."/>
            <person name="Lipzen A."/>
            <person name="Barry K."/>
            <person name="de Vries R.P."/>
            <person name="Grigoriev I.V."/>
            <person name="Idnurm A."/>
        </authorList>
    </citation>
    <scope>NUCLEOTIDE SEQUENCE [LARGE SCALE GENOMIC DNA]</scope>
    <source>
        <strain evidence="3 4">CBS 101075</strain>
    </source>
</reference>
<organism evidence="3 4">
    <name type="scientific">Byssochlamys spectabilis</name>
    <name type="common">Paecilomyces variotii</name>
    <dbReference type="NCBI Taxonomy" id="264951"/>
    <lineage>
        <taxon>Eukaryota</taxon>
        <taxon>Fungi</taxon>
        <taxon>Dikarya</taxon>
        <taxon>Ascomycota</taxon>
        <taxon>Pezizomycotina</taxon>
        <taxon>Eurotiomycetes</taxon>
        <taxon>Eurotiomycetidae</taxon>
        <taxon>Eurotiales</taxon>
        <taxon>Thermoascaceae</taxon>
        <taxon>Paecilomyces</taxon>
    </lineage>
</organism>
<evidence type="ECO:0000313" key="4">
    <source>
        <dbReference type="Proteomes" id="UP000283841"/>
    </source>
</evidence>
<keyword evidence="2" id="KW-0732">Signal</keyword>